<organism evidence="5 6">
    <name type="scientific">Sulfurisphaera tokodaii</name>
    <dbReference type="NCBI Taxonomy" id="111955"/>
    <lineage>
        <taxon>Archaea</taxon>
        <taxon>Thermoproteota</taxon>
        <taxon>Thermoprotei</taxon>
        <taxon>Sulfolobales</taxon>
        <taxon>Sulfolobaceae</taxon>
        <taxon>Sulfurisphaera</taxon>
    </lineage>
</organism>
<dbReference type="GO" id="GO:0034227">
    <property type="term" value="P:tRNA thio-modification"/>
    <property type="evidence" value="ECO:0007669"/>
    <property type="project" value="InterPro"/>
</dbReference>
<dbReference type="RefSeq" id="WP_069168171.1">
    <property type="nucleotide sequence ID" value="NZ_BAABQO010000002.1"/>
</dbReference>
<proteinExistence type="predicted"/>
<evidence type="ECO:0000256" key="1">
    <source>
        <dbReference type="ARBA" id="ARBA00022490"/>
    </source>
</evidence>
<dbReference type="InterPro" id="IPR016155">
    <property type="entry name" value="Mopterin_synth/thiamin_S_b"/>
</dbReference>
<protein>
    <submittedName>
        <fullName evidence="5">Ubiquitin</fullName>
    </submittedName>
</protein>
<keyword evidence="1" id="KW-0963">Cytoplasm</keyword>
<evidence type="ECO:0000313" key="5">
    <source>
        <dbReference type="EMBL" id="HII75007.1"/>
    </source>
</evidence>
<dbReference type="Proteomes" id="UP000646844">
    <property type="component" value="Unassembled WGS sequence"/>
</dbReference>
<accession>A0A832WRZ5</accession>
<evidence type="ECO:0000256" key="3">
    <source>
        <dbReference type="ARBA" id="ARBA00022694"/>
    </source>
</evidence>
<dbReference type="Gene3D" id="3.10.20.30">
    <property type="match status" value="1"/>
</dbReference>
<gene>
    <name evidence="5" type="ORF">HA332_11705</name>
</gene>
<dbReference type="SUPFAM" id="SSF54285">
    <property type="entry name" value="MoaD/ThiS"/>
    <property type="match status" value="1"/>
</dbReference>
<name>A0A832WRZ5_9CREN</name>
<comment type="caution">
    <text evidence="5">The sequence shown here is derived from an EMBL/GenBank/DDBJ whole genome shotgun (WGS) entry which is preliminary data.</text>
</comment>
<dbReference type="CDD" id="cd17040">
    <property type="entry name" value="Ubl_MoaD_like"/>
    <property type="match status" value="1"/>
</dbReference>
<dbReference type="OMA" id="NGVDWRI"/>
<dbReference type="AlphaFoldDB" id="A0A832WRZ5"/>
<keyword evidence="2" id="KW-1017">Isopeptide bond</keyword>
<keyword evidence="4" id="KW-0833">Ubl conjugation pathway</keyword>
<dbReference type="Pfam" id="PF09138">
    <property type="entry name" value="Urm1"/>
    <property type="match status" value="1"/>
</dbReference>
<dbReference type="GeneID" id="25400197"/>
<sequence>MVNIIFKGPLVNYFGTDRIILKNSYNDIIDLIKEIDKNDIISHDGKIRAGYIILINGRDYRIYNKQLGENDTVEIIPINHGG</sequence>
<dbReference type="InterPro" id="IPR012675">
    <property type="entry name" value="Beta-grasp_dom_sf"/>
</dbReference>
<reference evidence="5" key="1">
    <citation type="journal article" date="2020" name="bioRxiv">
        <title>A rank-normalized archaeal taxonomy based on genome phylogeny resolves widespread incomplete and uneven classifications.</title>
        <authorList>
            <person name="Rinke C."/>
            <person name="Chuvochina M."/>
            <person name="Mussig A.J."/>
            <person name="Chaumeil P.-A."/>
            <person name="Waite D.W."/>
            <person name="Whitman W.B."/>
            <person name="Parks D.H."/>
            <person name="Hugenholtz P."/>
        </authorList>
    </citation>
    <scope>NUCLEOTIDE SEQUENCE</scope>
    <source>
        <strain evidence="5">UBA8838</strain>
    </source>
</reference>
<evidence type="ECO:0000313" key="6">
    <source>
        <dbReference type="Proteomes" id="UP000646844"/>
    </source>
</evidence>
<evidence type="ECO:0000256" key="2">
    <source>
        <dbReference type="ARBA" id="ARBA00022499"/>
    </source>
</evidence>
<dbReference type="InterPro" id="IPR015221">
    <property type="entry name" value="Urm1"/>
</dbReference>
<dbReference type="GO" id="GO:0005737">
    <property type="term" value="C:cytoplasm"/>
    <property type="evidence" value="ECO:0007669"/>
    <property type="project" value="InterPro"/>
</dbReference>
<dbReference type="EMBL" id="DUJO01000051">
    <property type="protein sequence ID" value="HII75007.1"/>
    <property type="molecule type" value="Genomic_DNA"/>
</dbReference>
<evidence type="ECO:0000256" key="4">
    <source>
        <dbReference type="ARBA" id="ARBA00022786"/>
    </source>
</evidence>
<keyword evidence="3" id="KW-0819">tRNA processing</keyword>